<protein>
    <submittedName>
        <fullName evidence="2">Uncharacterized protein</fullName>
    </submittedName>
</protein>
<evidence type="ECO:0000256" key="1">
    <source>
        <dbReference type="SAM" id="MobiDB-lite"/>
    </source>
</evidence>
<sequence>MDNELTVAIVSPENDGSNTTKPPCTPLSIERDSRSKGISTSAIHCILPGRLDMGKACTKYLPCLLTVEQEQEQRSVNVSIQSYVSKVSNIRASTIECMNDSAYCGKPISGNHSDATQPKPFSSSTSLSSRSTLPLFTFSAQRVLYWGMPRATSSQARTCDARQRSIGSEEASRNNRIAPSAERALFLLRDLANTREILPQVPPRALRAVKFVPDLAGNFRTTAPVASESTVMQGPLSQVPSLKFKSPPVLSRSLLFLSTESFEQEFRSPVVFPELLLKADSEFELPRPLSSLRKLLVAVFGN</sequence>
<dbReference type="AlphaFoldDB" id="A0A1A9UF83"/>
<evidence type="ECO:0000313" key="3">
    <source>
        <dbReference type="Proteomes" id="UP000078200"/>
    </source>
</evidence>
<proteinExistence type="predicted"/>
<feature type="region of interest" description="Disordered" evidence="1">
    <location>
        <begin position="11"/>
        <end position="33"/>
    </location>
</feature>
<dbReference type="VEuPathDB" id="VectorBase:GAUT002967"/>
<evidence type="ECO:0000313" key="2">
    <source>
        <dbReference type="EnsemblMetazoa" id="GAUT002967-PA"/>
    </source>
</evidence>
<accession>A0A1A9UF83</accession>
<name>A0A1A9UF83_GLOAU</name>
<dbReference type="Proteomes" id="UP000078200">
    <property type="component" value="Unassembled WGS sequence"/>
</dbReference>
<organism evidence="2 3">
    <name type="scientific">Glossina austeni</name>
    <name type="common">Savannah tsetse fly</name>
    <dbReference type="NCBI Taxonomy" id="7395"/>
    <lineage>
        <taxon>Eukaryota</taxon>
        <taxon>Metazoa</taxon>
        <taxon>Ecdysozoa</taxon>
        <taxon>Arthropoda</taxon>
        <taxon>Hexapoda</taxon>
        <taxon>Insecta</taxon>
        <taxon>Pterygota</taxon>
        <taxon>Neoptera</taxon>
        <taxon>Endopterygota</taxon>
        <taxon>Diptera</taxon>
        <taxon>Brachycera</taxon>
        <taxon>Muscomorpha</taxon>
        <taxon>Hippoboscoidea</taxon>
        <taxon>Glossinidae</taxon>
        <taxon>Glossina</taxon>
    </lineage>
</organism>
<reference evidence="2" key="1">
    <citation type="submission" date="2020-05" db="UniProtKB">
        <authorList>
            <consortium name="EnsemblMetazoa"/>
        </authorList>
    </citation>
    <scope>IDENTIFICATION</scope>
    <source>
        <strain evidence="2">TTRI</strain>
    </source>
</reference>
<keyword evidence="3" id="KW-1185">Reference proteome</keyword>
<dbReference type="EnsemblMetazoa" id="GAUT002967-RA">
    <property type="protein sequence ID" value="GAUT002967-PA"/>
    <property type="gene ID" value="GAUT002967"/>
</dbReference>